<accession>A0AAD5KS39</accession>
<evidence type="ECO:0000313" key="2">
    <source>
        <dbReference type="Proteomes" id="UP000820818"/>
    </source>
</evidence>
<gene>
    <name evidence="1" type="ORF">GHT06_013498</name>
</gene>
<proteinExistence type="predicted"/>
<name>A0AAD5KS39_9CRUS</name>
<keyword evidence="2" id="KW-1185">Reference proteome</keyword>
<dbReference type="EMBL" id="WJBH02000004">
    <property type="protein sequence ID" value="KAI9559504.1"/>
    <property type="molecule type" value="Genomic_DNA"/>
</dbReference>
<organism evidence="1 2">
    <name type="scientific">Daphnia sinensis</name>
    <dbReference type="NCBI Taxonomy" id="1820382"/>
    <lineage>
        <taxon>Eukaryota</taxon>
        <taxon>Metazoa</taxon>
        <taxon>Ecdysozoa</taxon>
        <taxon>Arthropoda</taxon>
        <taxon>Crustacea</taxon>
        <taxon>Branchiopoda</taxon>
        <taxon>Diplostraca</taxon>
        <taxon>Cladocera</taxon>
        <taxon>Anomopoda</taxon>
        <taxon>Daphniidae</taxon>
        <taxon>Daphnia</taxon>
        <taxon>Daphnia similis group</taxon>
    </lineage>
</organism>
<comment type="caution">
    <text evidence="1">The sequence shown here is derived from an EMBL/GenBank/DDBJ whole genome shotgun (WGS) entry which is preliminary data.</text>
</comment>
<sequence length="73" mass="8239">MGTMHEFCSTGLRTLLGYFSAGNMARMKTCLEGKQAPVFHGSRKALTRPYKVSKFVPISVVGPLFCRKLHYRE</sequence>
<dbReference type="AlphaFoldDB" id="A0AAD5KS39"/>
<protein>
    <submittedName>
        <fullName evidence="1">Uncharacterized protein</fullName>
    </submittedName>
</protein>
<dbReference type="Proteomes" id="UP000820818">
    <property type="component" value="Linkage Group LG4"/>
</dbReference>
<reference evidence="1 2" key="1">
    <citation type="submission" date="2022-05" db="EMBL/GenBank/DDBJ databases">
        <title>A multi-omics perspective on studying reproductive biology in Daphnia sinensis.</title>
        <authorList>
            <person name="Jia J."/>
        </authorList>
    </citation>
    <scope>NUCLEOTIDE SEQUENCE [LARGE SCALE GENOMIC DNA]</scope>
    <source>
        <strain evidence="1 2">WSL</strain>
    </source>
</reference>
<evidence type="ECO:0000313" key="1">
    <source>
        <dbReference type="EMBL" id="KAI9559504.1"/>
    </source>
</evidence>